<keyword evidence="5 6" id="KW-0472">Membrane</keyword>
<dbReference type="CDD" id="cd16015">
    <property type="entry name" value="LTA_synthase"/>
    <property type="match status" value="1"/>
</dbReference>
<dbReference type="GO" id="GO:0005886">
    <property type="term" value="C:plasma membrane"/>
    <property type="evidence" value="ECO:0007669"/>
    <property type="project" value="UniProtKB-SubCell"/>
</dbReference>
<keyword evidence="8" id="KW-0808">Transferase</keyword>
<reference evidence="8" key="2">
    <citation type="submission" date="2020-09" db="EMBL/GenBank/DDBJ databases">
        <authorList>
            <person name="Sun Q."/>
            <person name="Ohkuma M."/>
        </authorList>
    </citation>
    <scope>NUCLEOTIDE SEQUENCE</scope>
    <source>
        <strain evidence="8">JCM 13306</strain>
    </source>
</reference>
<evidence type="ECO:0000256" key="4">
    <source>
        <dbReference type="ARBA" id="ARBA00022989"/>
    </source>
</evidence>
<evidence type="ECO:0000256" key="5">
    <source>
        <dbReference type="ARBA" id="ARBA00023136"/>
    </source>
</evidence>
<dbReference type="Gene3D" id="3.40.720.10">
    <property type="entry name" value="Alkaline Phosphatase, subunit A"/>
    <property type="match status" value="1"/>
</dbReference>
<dbReference type="EMBL" id="BNBA01000006">
    <property type="protein sequence ID" value="GHH50109.1"/>
    <property type="molecule type" value="Genomic_DNA"/>
</dbReference>
<evidence type="ECO:0000256" key="2">
    <source>
        <dbReference type="ARBA" id="ARBA00022475"/>
    </source>
</evidence>
<evidence type="ECO:0000313" key="9">
    <source>
        <dbReference type="Proteomes" id="UP000623958"/>
    </source>
</evidence>
<keyword evidence="3 6" id="KW-0812">Transmembrane</keyword>
<keyword evidence="9" id="KW-1185">Reference proteome</keyword>
<dbReference type="InterPro" id="IPR017850">
    <property type="entry name" value="Alkaline_phosphatase_core_sf"/>
</dbReference>
<evidence type="ECO:0000313" key="8">
    <source>
        <dbReference type="EMBL" id="GHH50109.1"/>
    </source>
</evidence>
<accession>A0A919F670</accession>
<evidence type="ECO:0000256" key="6">
    <source>
        <dbReference type="SAM" id="Phobius"/>
    </source>
</evidence>
<dbReference type="PANTHER" id="PTHR47371:SF3">
    <property type="entry name" value="PHOSPHOGLYCEROL TRANSFERASE I"/>
    <property type="match status" value="1"/>
</dbReference>
<evidence type="ECO:0000256" key="1">
    <source>
        <dbReference type="ARBA" id="ARBA00004651"/>
    </source>
</evidence>
<keyword evidence="2" id="KW-1003">Cell membrane</keyword>
<feature type="domain" description="Sulfatase N-terminal" evidence="7">
    <location>
        <begin position="326"/>
        <end position="616"/>
    </location>
</feature>
<evidence type="ECO:0000259" key="7">
    <source>
        <dbReference type="Pfam" id="PF00884"/>
    </source>
</evidence>
<sequence length="714" mass="78100">MSLLLQSPPSPDGFGGAPAPYPFRQWKASMGSQVVRHVQASRLFPLLWAFVACMVCVGGLARLGLWEAYAGAGRHVSQLWPALWQGMRYDLVVGAMSAWLIALLVAPLWLGKHRARSVRVARRLAIALLAAFVLAAVCEHFYFAFYKTRFDPIVFGLFEDDTGAVLETVWQDCPVVRAALVVAAVAAAAAWALPRLAGRLERVWPSLGWRWGQRALIVLQCVALLAAARGSVGTFPLVRRDVTVSSDPFVNSLVLNAPLTLYRALRVRAKEVEIGKDPLQGVHALGFASLDEAARAAGLPDGRPETIEAALFPVAAGQPRAPASSPHVVLALLESFGADLLKTDRPGNDMLGRLRGELPHGYLLRNFIAGQNGTHPELENLLLGSPITPLTRGRNATIGFDTSAALPFKRAGYRTVLLYGGGADWRDIGKAFSHQGFDQVYDASDIRQRFPQAGATEWGVYDAYLFDYATDLLEQADRRGERLFLFLLTTTNHPPYRLDTPHAGLPLDPSALGPRRTDDAGELRRTLATYQYQADQFGAFLQHLRGSPLAERTVVAAAGDHNLRTHYRYALPMQQPDVDRVFAYLRVPPAFAAGRAPDPTAYCGHADLVPTLATLAVPGQRYFATGRDLLAPAPDGGQALAQFDRLYTRQAVMFPLAAPLAYPWRDGGELARAGRPPGAEERDRARRAAAWTALRDWHLRRAVLAARNGRMRVS</sequence>
<feature type="transmembrane region" description="Helical" evidence="6">
    <location>
        <begin position="123"/>
        <end position="145"/>
    </location>
</feature>
<dbReference type="PANTHER" id="PTHR47371">
    <property type="entry name" value="LIPOTEICHOIC ACID SYNTHASE"/>
    <property type="match status" value="1"/>
</dbReference>
<feature type="transmembrane region" description="Helical" evidence="6">
    <location>
        <begin position="46"/>
        <end position="69"/>
    </location>
</feature>
<dbReference type="Pfam" id="PF00884">
    <property type="entry name" value="Sulfatase"/>
    <property type="match status" value="1"/>
</dbReference>
<dbReference type="InterPro" id="IPR050448">
    <property type="entry name" value="OpgB/LTA_synthase_biosynth"/>
</dbReference>
<keyword evidence="4 6" id="KW-1133">Transmembrane helix</keyword>
<reference evidence="8" key="1">
    <citation type="journal article" date="2014" name="Int. J. Syst. Evol. Microbiol.">
        <title>Complete genome sequence of Corynebacterium casei LMG S-19264T (=DSM 44701T), isolated from a smear-ripened cheese.</title>
        <authorList>
            <consortium name="US DOE Joint Genome Institute (JGI-PGF)"/>
            <person name="Walter F."/>
            <person name="Albersmeier A."/>
            <person name="Kalinowski J."/>
            <person name="Ruckert C."/>
        </authorList>
    </citation>
    <scope>NUCLEOTIDE SEQUENCE</scope>
    <source>
        <strain evidence="8">JCM 13306</strain>
    </source>
</reference>
<dbReference type="GO" id="GO:0016740">
    <property type="term" value="F:transferase activity"/>
    <property type="evidence" value="ECO:0007669"/>
    <property type="project" value="UniProtKB-KW"/>
</dbReference>
<dbReference type="SUPFAM" id="SSF53649">
    <property type="entry name" value="Alkaline phosphatase-like"/>
    <property type="match status" value="1"/>
</dbReference>
<organism evidence="8 9">
    <name type="scientific">Xanthomonas boreopolis</name>
    <dbReference type="NCBI Taxonomy" id="86183"/>
    <lineage>
        <taxon>Bacteria</taxon>
        <taxon>Pseudomonadati</taxon>
        <taxon>Pseudomonadota</taxon>
        <taxon>Gammaproteobacteria</taxon>
        <taxon>Lysobacterales</taxon>
        <taxon>Lysobacteraceae</taxon>
        <taxon>Xanthomonas</taxon>
    </lineage>
</organism>
<dbReference type="AlphaFoldDB" id="A0A919F670"/>
<dbReference type="InterPro" id="IPR000917">
    <property type="entry name" value="Sulfatase_N"/>
</dbReference>
<dbReference type="Proteomes" id="UP000623958">
    <property type="component" value="Unassembled WGS sequence"/>
</dbReference>
<comment type="subcellular location">
    <subcellularLocation>
        <location evidence="1">Cell membrane</location>
        <topology evidence="1">Multi-pass membrane protein</topology>
    </subcellularLocation>
</comment>
<protein>
    <submittedName>
        <fullName evidence="8">Phosphoglycerol transferase</fullName>
    </submittedName>
</protein>
<comment type="caution">
    <text evidence="8">The sequence shown here is derived from an EMBL/GenBank/DDBJ whole genome shotgun (WGS) entry which is preliminary data.</text>
</comment>
<proteinExistence type="predicted"/>
<name>A0A919F670_9XANT</name>
<gene>
    <name evidence="8" type="ORF">GCM10009090_10470</name>
</gene>
<feature type="transmembrane region" description="Helical" evidence="6">
    <location>
        <begin position="89"/>
        <end position="111"/>
    </location>
</feature>
<evidence type="ECO:0000256" key="3">
    <source>
        <dbReference type="ARBA" id="ARBA00022692"/>
    </source>
</evidence>